<dbReference type="RefSeq" id="WP_179565468.1">
    <property type="nucleotide sequence ID" value="NZ_JACBZY010000001.1"/>
</dbReference>
<evidence type="ECO:0000313" key="3">
    <source>
        <dbReference type="EMBL" id="NYG98198.1"/>
    </source>
</evidence>
<feature type="transmembrane region" description="Helical" evidence="2">
    <location>
        <begin position="54"/>
        <end position="75"/>
    </location>
</feature>
<comment type="caution">
    <text evidence="3">The sequence shown here is derived from an EMBL/GenBank/DDBJ whole genome shotgun (WGS) entry which is preliminary data.</text>
</comment>
<feature type="transmembrane region" description="Helical" evidence="2">
    <location>
        <begin position="141"/>
        <end position="165"/>
    </location>
</feature>
<keyword evidence="2" id="KW-0812">Transmembrane</keyword>
<dbReference type="Proteomes" id="UP000553888">
    <property type="component" value="Unassembled WGS sequence"/>
</dbReference>
<proteinExistence type="predicted"/>
<feature type="region of interest" description="Disordered" evidence="1">
    <location>
        <begin position="1"/>
        <end position="28"/>
    </location>
</feature>
<feature type="transmembrane region" description="Helical" evidence="2">
    <location>
        <begin position="81"/>
        <end position="98"/>
    </location>
</feature>
<sequence>MSWQLGAHPDDVPRAEVDAPGVEPDGDDRPVWDRPINRVVGRVVMRPRADTSQANTLILLPLLPVLLSMASVVFARGWDTTLLGVLIAFVAVVQFFVARRDARVLGERGFVDQAPPVLALISPILYLGIRARRCDGHDPSAISAVRGAIVTTSIAVLMVAIGLGFQLAMSPLFTGGGQE</sequence>
<reference evidence="3 4" key="1">
    <citation type="submission" date="2020-07" db="EMBL/GenBank/DDBJ databases">
        <title>Sequencing the genomes of 1000 actinobacteria strains.</title>
        <authorList>
            <person name="Klenk H.-P."/>
        </authorList>
    </citation>
    <scope>NUCLEOTIDE SEQUENCE [LARGE SCALE GENOMIC DNA]</scope>
    <source>
        <strain evidence="3 4">DSM 23141</strain>
    </source>
</reference>
<evidence type="ECO:0000256" key="2">
    <source>
        <dbReference type="SAM" id="Phobius"/>
    </source>
</evidence>
<protein>
    <submittedName>
        <fullName evidence="3">Uncharacterized protein</fullName>
    </submittedName>
</protein>
<feature type="compositionally biased region" description="Basic and acidic residues" evidence="1">
    <location>
        <begin position="8"/>
        <end position="17"/>
    </location>
</feature>
<name>A0A852YGQ1_9MICO</name>
<keyword evidence="2" id="KW-1133">Transmembrane helix</keyword>
<accession>A0A852YGQ1</accession>
<dbReference type="EMBL" id="JACBZY010000001">
    <property type="protein sequence ID" value="NYG98198.1"/>
    <property type="molecule type" value="Genomic_DNA"/>
</dbReference>
<feature type="transmembrane region" description="Helical" evidence="2">
    <location>
        <begin position="110"/>
        <end position="129"/>
    </location>
</feature>
<keyword evidence="2" id="KW-0472">Membrane</keyword>
<evidence type="ECO:0000256" key="1">
    <source>
        <dbReference type="SAM" id="MobiDB-lite"/>
    </source>
</evidence>
<organism evidence="3 4">
    <name type="scientific">Schumannella luteola</name>
    <dbReference type="NCBI Taxonomy" id="472059"/>
    <lineage>
        <taxon>Bacteria</taxon>
        <taxon>Bacillati</taxon>
        <taxon>Actinomycetota</taxon>
        <taxon>Actinomycetes</taxon>
        <taxon>Micrococcales</taxon>
        <taxon>Microbacteriaceae</taxon>
        <taxon>Schumannella</taxon>
    </lineage>
</organism>
<gene>
    <name evidence="3" type="ORF">BJ979_000824</name>
</gene>
<dbReference type="AlphaFoldDB" id="A0A852YGQ1"/>
<evidence type="ECO:0000313" key="4">
    <source>
        <dbReference type="Proteomes" id="UP000553888"/>
    </source>
</evidence>
<keyword evidence="4" id="KW-1185">Reference proteome</keyword>